<protein>
    <recommendedName>
        <fullName evidence="3">SalK</fullName>
    </recommendedName>
</protein>
<dbReference type="NCBIfam" id="NF047719">
    <property type="entry name" value="SCO6745_fam_HTH"/>
    <property type="match status" value="1"/>
</dbReference>
<proteinExistence type="predicted"/>
<evidence type="ECO:0000313" key="2">
    <source>
        <dbReference type="Proteomes" id="UP001317259"/>
    </source>
</evidence>
<keyword evidence="2" id="KW-1185">Reference proteome</keyword>
<dbReference type="InterPro" id="IPR054058">
    <property type="entry name" value="HTH_67"/>
</dbReference>
<organism evidence="1 2">
    <name type="scientific">Actinomadura luzonensis</name>
    <dbReference type="NCBI Taxonomy" id="2805427"/>
    <lineage>
        <taxon>Bacteria</taxon>
        <taxon>Bacillati</taxon>
        <taxon>Actinomycetota</taxon>
        <taxon>Actinomycetes</taxon>
        <taxon>Streptosporangiales</taxon>
        <taxon>Thermomonosporaceae</taxon>
        <taxon>Actinomadura</taxon>
    </lineage>
</organism>
<sequence>MTWERRTWRTLEPLHGMIYFSPQAEAAYRKLGLTGRMGYFASRAAAFGPVPAEAVVATFYNFNPRLVRQALPAAWHIAAPADILDARLNAADTTLRQVLGDVVDSPQMSRAAGLAREAAEAVSGELGGRPLYAAHTALPWPAEPHLVLWHAATLLREYRGDGHLAALLTAGLSGIEALVSHAATGAVPAETLRVTRGWTKTDWAAAVSRLRERGWLSDGSLTERGRGEREAIEQATDRMSTAPYAALGDDRCQELCSLVRPWSKRLGAELMSWAAARTPEGLRTPRTG</sequence>
<accession>A0ABT0G1V1</accession>
<name>A0ABT0G1V1_9ACTN</name>
<dbReference type="Pfam" id="PF21863">
    <property type="entry name" value="HTH_67"/>
    <property type="match status" value="1"/>
</dbReference>
<dbReference type="RefSeq" id="WP_242371001.1">
    <property type="nucleotide sequence ID" value="NZ_JAKRKC020000002.1"/>
</dbReference>
<evidence type="ECO:0008006" key="3">
    <source>
        <dbReference type="Google" id="ProtNLM"/>
    </source>
</evidence>
<gene>
    <name evidence="1" type="ORF">MF672_030870</name>
</gene>
<dbReference type="Proteomes" id="UP001317259">
    <property type="component" value="Unassembled WGS sequence"/>
</dbReference>
<evidence type="ECO:0000313" key="1">
    <source>
        <dbReference type="EMBL" id="MCK2218160.1"/>
    </source>
</evidence>
<dbReference type="EMBL" id="JAKRKC020000002">
    <property type="protein sequence ID" value="MCK2218160.1"/>
    <property type="molecule type" value="Genomic_DNA"/>
</dbReference>
<comment type="caution">
    <text evidence="1">The sequence shown here is derived from an EMBL/GenBank/DDBJ whole genome shotgun (WGS) entry which is preliminary data.</text>
</comment>
<reference evidence="1 2" key="1">
    <citation type="submission" date="2022-04" db="EMBL/GenBank/DDBJ databases">
        <title>Genome draft of Actinomadura sp. ATCC 31491.</title>
        <authorList>
            <person name="Shi X."/>
            <person name="Du Y."/>
        </authorList>
    </citation>
    <scope>NUCLEOTIDE SEQUENCE [LARGE SCALE GENOMIC DNA]</scope>
    <source>
        <strain evidence="1 2">ATCC 31491</strain>
    </source>
</reference>